<dbReference type="InterPro" id="IPR011961">
    <property type="entry name" value="RimM"/>
</dbReference>
<comment type="similarity">
    <text evidence="5">Belongs to the RimM family.</text>
</comment>
<keyword evidence="1 5" id="KW-0963">Cytoplasm</keyword>
<dbReference type="Proteomes" id="UP001519363">
    <property type="component" value="Unassembled WGS sequence"/>
</dbReference>
<name>A0ABS5AKF8_9PSEU</name>
<evidence type="ECO:0000256" key="5">
    <source>
        <dbReference type="HAMAP-Rule" id="MF_00014"/>
    </source>
</evidence>
<accession>A0ABS5AKF8</accession>
<dbReference type="Pfam" id="PF01782">
    <property type="entry name" value="RimM"/>
    <property type="match status" value="1"/>
</dbReference>
<dbReference type="InterPro" id="IPR009000">
    <property type="entry name" value="Transl_B-barrel_sf"/>
</dbReference>
<protein>
    <recommendedName>
        <fullName evidence="5">Ribosome maturation factor RimM</fullName>
    </recommendedName>
</protein>
<keyword evidence="2 5" id="KW-0690">Ribosome biogenesis</keyword>
<gene>
    <name evidence="5" type="primary">rimM</name>
    <name evidence="8" type="ORF">JOF53_005931</name>
</gene>
<proteinExistence type="inferred from homology"/>
<evidence type="ECO:0000259" key="6">
    <source>
        <dbReference type="Pfam" id="PF01782"/>
    </source>
</evidence>
<dbReference type="HAMAP" id="MF_00014">
    <property type="entry name" value="Ribosome_mat_RimM"/>
    <property type="match status" value="1"/>
</dbReference>
<dbReference type="InterPro" id="IPR036976">
    <property type="entry name" value="RimM_N_sf"/>
</dbReference>
<evidence type="ECO:0000256" key="2">
    <source>
        <dbReference type="ARBA" id="ARBA00022517"/>
    </source>
</evidence>
<feature type="domain" description="RimM N-terminal" evidence="6">
    <location>
        <begin position="6"/>
        <end position="89"/>
    </location>
</feature>
<reference evidence="8 9" key="1">
    <citation type="submission" date="2021-03" db="EMBL/GenBank/DDBJ databases">
        <title>Sequencing the genomes of 1000 actinobacteria strains.</title>
        <authorList>
            <person name="Klenk H.-P."/>
        </authorList>
    </citation>
    <scope>NUCLEOTIDE SEQUENCE [LARGE SCALE GENOMIC DNA]</scope>
    <source>
        <strain evidence="8 9">DSM 44580</strain>
    </source>
</reference>
<keyword evidence="9" id="KW-1185">Reference proteome</keyword>
<evidence type="ECO:0000256" key="4">
    <source>
        <dbReference type="ARBA" id="ARBA00023186"/>
    </source>
</evidence>
<evidence type="ECO:0000313" key="8">
    <source>
        <dbReference type="EMBL" id="MBP2477059.1"/>
    </source>
</evidence>
<keyword evidence="4 5" id="KW-0143">Chaperone</keyword>
<keyword evidence="3 5" id="KW-0698">rRNA processing</keyword>
<evidence type="ECO:0000259" key="7">
    <source>
        <dbReference type="Pfam" id="PF24986"/>
    </source>
</evidence>
<dbReference type="InterPro" id="IPR002676">
    <property type="entry name" value="RimM_N"/>
</dbReference>
<dbReference type="InterPro" id="IPR056792">
    <property type="entry name" value="PRC_RimM"/>
</dbReference>
<dbReference type="PANTHER" id="PTHR33692:SF1">
    <property type="entry name" value="RIBOSOME MATURATION FACTOR RIMM"/>
    <property type="match status" value="1"/>
</dbReference>
<comment type="subcellular location">
    <subcellularLocation>
        <location evidence="5">Cytoplasm</location>
    </subcellularLocation>
</comment>
<dbReference type="NCBIfam" id="TIGR02273">
    <property type="entry name" value="16S_RimM"/>
    <property type="match status" value="1"/>
</dbReference>
<comment type="caution">
    <text evidence="8">The sequence shown here is derived from an EMBL/GenBank/DDBJ whole genome shotgun (WGS) entry which is preliminary data.</text>
</comment>
<feature type="domain" description="Ribosome maturation factor RimM PRC barrel" evidence="7">
    <location>
        <begin position="103"/>
        <end position="169"/>
    </location>
</feature>
<dbReference type="InterPro" id="IPR011033">
    <property type="entry name" value="PRC_barrel-like_sf"/>
</dbReference>
<dbReference type="SUPFAM" id="SSF50346">
    <property type="entry name" value="PRC-barrel domain"/>
    <property type="match status" value="1"/>
</dbReference>
<comment type="subunit">
    <text evidence="5">Binds ribosomal protein uS19.</text>
</comment>
<dbReference type="SUPFAM" id="SSF50447">
    <property type="entry name" value="Translation proteins"/>
    <property type="match status" value="1"/>
</dbReference>
<dbReference type="Gene3D" id="2.40.30.60">
    <property type="entry name" value="RimM"/>
    <property type="match status" value="1"/>
</dbReference>
<dbReference type="RefSeq" id="WP_086789137.1">
    <property type="nucleotide sequence ID" value="NZ_JAGIOO010000001.1"/>
</dbReference>
<dbReference type="Pfam" id="PF24986">
    <property type="entry name" value="PRC_RimM"/>
    <property type="match status" value="1"/>
</dbReference>
<evidence type="ECO:0000256" key="1">
    <source>
        <dbReference type="ARBA" id="ARBA00022490"/>
    </source>
</evidence>
<dbReference type="PANTHER" id="PTHR33692">
    <property type="entry name" value="RIBOSOME MATURATION FACTOR RIMM"/>
    <property type="match status" value="1"/>
</dbReference>
<evidence type="ECO:0000256" key="3">
    <source>
        <dbReference type="ARBA" id="ARBA00022552"/>
    </source>
</evidence>
<comment type="function">
    <text evidence="5">An accessory protein needed during the final step in the assembly of 30S ribosomal subunit, possibly for assembly of the head region. Essential for efficient processing of 16S rRNA. May be needed both before and after RbfA during the maturation of 16S rRNA. It has affinity for free ribosomal 30S subunits but not for 70S ribosomes.</text>
</comment>
<organism evidence="8 9">
    <name type="scientific">Crossiella equi</name>
    <dbReference type="NCBI Taxonomy" id="130796"/>
    <lineage>
        <taxon>Bacteria</taxon>
        <taxon>Bacillati</taxon>
        <taxon>Actinomycetota</taxon>
        <taxon>Actinomycetes</taxon>
        <taxon>Pseudonocardiales</taxon>
        <taxon>Pseudonocardiaceae</taxon>
        <taxon>Crossiella</taxon>
    </lineage>
</organism>
<comment type="domain">
    <text evidence="5">The PRC barrel domain binds ribosomal protein uS19.</text>
</comment>
<dbReference type="Gene3D" id="2.30.30.240">
    <property type="entry name" value="PRC-barrel domain"/>
    <property type="match status" value="1"/>
</dbReference>
<evidence type="ECO:0000313" key="9">
    <source>
        <dbReference type="Proteomes" id="UP001519363"/>
    </source>
</evidence>
<dbReference type="EMBL" id="JAGIOO010000001">
    <property type="protein sequence ID" value="MBP2477059.1"/>
    <property type="molecule type" value="Genomic_DNA"/>
</dbReference>
<sequence length="172" mass="18385">MSTEVVVGRIARSHGIRGELVVDVHTDSPDDRFAVGSVLSGKRRQGAARSLTVSAARPHAGRLLVTFEGVTDRDTADELRGLLLTVRVSELPAITEPDEYYDHQLEGLRAVDLSGAQLGVVREVLHGPAGELLVLDVDGTEVLVPFVHAIVPEVDIAGGRVVLDPPEGLFDQ</sequence>